<comment type="caution">
    <text evidence="4">The sequence shown here is derived from an EMBL/GenBank/DDBJ whole genome shotgun (WGS) entry which is preliminary data.</text>
</comment>
<dbReference type="PANTHER" id="PTHR42853:SF3">
    <property type="entry name" value="ACETYL-COENZYME A CARBOXYLASE CARBOXYL TRANSFERASE SUBUNIT ALPHA, CHLOROPLASTIC"/>
    <property type="match status" value="1"/>
</dbReference>
<protein>
    <submittedName>
        <fullName evidence="4">Uncharacterized protein</fullName>
    </submittedName>
</protein>
<dbReference type="GO" id="GO:0009317">
    <property type="term" value="C:acetyl-CoA carboxylase complex"/>
    <property type="evidence" value="ECO:0007669"/>
    <property type="project" value="InterPro"/>
</dbReference>
<dbReference type="OrthoDB" id="912415at2759"/>
<dbReference type="AlphaFoldDB" id="A0A9D5CW00"/>
<dbReference type="EMBL" id="JAGGNH010000002">
    <property type="protein sequence ID" value="KAJ0980975.1"/>
    <property type="molecule type" value="Genomic_DNA"/>
</dbReference>
<feature type="region of interest" description="Disordered" evidence="3">
    <location>
        <begin position="203"/>
        <end position="231"/>
    </location>
</feature>
<evidence type="ECO:0000256" key="3">
    <source>
        <dbReference type="SAM" id="MobiDB-lite"/>
    </source>
</evidence>
<reference evidence="4" key="2">
    <citation type="journal article" date="2022" name="Hortic Res">
        <title>The genome of Dioscorea zingiberensis sheds light on the biosynthesis, origin and evolution of the medicinally important diosgenin saponins.</title>
        <authorList>
            <person name="Li Y."/>
            <person name="Tan C."/>
            <person name="Li Z."/>
            <person name="Guo J."/>
            <person name="Li S."/>
            <person name="Chen X."/>
            <person name="Wang C."/>
            <person name="Dai X."/>
            <person name="Yang H."/>
            <person name="Song W."/>
            <person name="Hou L."/>
            <person name="Xu J."/>
            <person name="Tong Z."/>
            <person name="Xu A."/>
            <person name="Yuan X."/>
            <person name="Wang W."/>
            <person name="Yang Q."/>
            <person name="Chen L."/>
            <person name="Sun Z."/>
            <person name="Wang K."/>
            <person name="Pan B."/>
            <person name="Chen J."/>
            <person name="Bao Y."/>
            <person name="Liu F."/>
            <person name="Qi X."/>
            <person name="Gang D.R."/>
            <person name="Wen J."/>
            <person name="Li J."/>
        </authorList>
    </citation>
    <scope>NUCLEOTIDE SEQUENCE</scope>
    <source>
        <strain evidence="4">Dzin_1.0</strain>
    </source>
</reference>
<keyword evidence="2" id="KW-0175">Coiled coil</keyword>
<evidence type="ECO:0000313" key="5">
    <source>
        <dbReference type="Proteomes" id="UP001085076"/>
    </source>
</evidence>
<feature type="compositionally biased region" description="Basic and acidic residues" evidence="3">
    <location>
        <begin position="211"/>
        <end position="231"/>
    </location>
</feature>
<name>A0A9D5CW00_9LILI</name>
<dbReference type="Proteomes" id="UP001085076">
    <property type="component" value="Miscellaneous, Linkage group lg02"/>
</dbReference>
<dbReference type="InterPro" id="IPR001095">
    <property type="entry name" value="Acetyl_CoA_COase_a_su"/>
</dbReference>
<comment type="pathway">
    <text evidence="1">Lipid metabolism; malonyl-CoA biosynthesis; malonyl-CoA from acetyl-CoA: step 1/1.</text>
</comment>
<dbReference type="GO" id="GO:0006633">
    <property type="term" value="P:fatty acid biosynthetic process"/>
    <property type="evidence" value="ECO:0007669"/>
    <property type="project" value="InterPro"/>
</dbReference>
<organism evidence="4 5">
    <name type="scientific">Dioscorea zingiberensis</name>
    <dbReference type="NCBI Taxonomy" id="325984"/>
    <lineage>
        <taxon>Eukaryota</taxon>
        <taxon>Viridiplantae</taxon>
        <taxon>Streptophyta</taxon>
        <taxon>Embryophyta</taxon>
        <taxon>Tracheophyta</taxon>
        <taxon>Spermatophyta</taxon>
        <taxon>Magnoliopsida</taxon>
        <taxon>Liliopsida</taxon>
        <taxon>Dioscoreales</taxon>
        <taxon>Dioscoreaceae</taxon>
        <taxon>Dioscorea</taxon>
    </lineage>
</organism>
<evidence type="ECO:0000256" key="1">
    <source>
        <dbReference type="ARBA" id="ARBA00004956"/>
    </source>
</evidence>
<dbReference type="GO" id="GO:0003989">
    <property type="term" value="F:acetyl-CoA carboxylase activity"/>
    <property type="evidence" value="ECO:0007669"/>
    <property type="project" value="InterPro"/>
</dbReference>
<keyword evidence="5" id="KW-1185">Reference proteome</keyword>
<evidence type="ECO:0000256" key="2">
    <source>
        <dbReference type="SAM" id="Coils"/>
    </source>
</evidence>
<proteinExistence type="predicted"/>
<evidence type="ECO:0000313" key="4">
    <source>
        <dbReference type="EMBL" id="KAJ0980975.1"/>
    </source>
</evidence>
<dbReference type="GO" id="GO:0016743">
    <property type="term" value="F:carboxyl- or carbamoyltransferase activity"/>
    <property type="evidence" value="ECO:0007669"/>
    <property type="project" value="InterPro"/>
</dbReference>
<feature type="coiled-coil region" evidence="2">
    <location>
        <begin position="1"/>
        <end position="32"/>
    </location>
</feature>
<accession>A0A9D5CW00</accession>
<gene>
    <name evidence="4" type="ORF">J5N97_009230</name>
</gene>
<sequence>MKKKEANVSKLTADLEVEIDNLKKSAIEAKGKSPTPVITNEAIEKLRQDVDKEITYAFISICLQDKLEAHKLDLSKSPSNSNGQTLNSAMKEKADKLFQEFKLNLSSPGSILGLKQKLQMLSETIQEPKGRGTRERSRDGMVQPVGIVSQPKEILRRNRAPYHDLDHPNKERINYFINDTEELPIGESLSHQDMVGMMTSLDEGGGQLHTRPREFRESHPTDQRGYSEKDIRDHVTLVQSITWALEENERLNPMDKEGVRN</sequence>
<dbReference type="PANTHER" id="PTHR42853">
    <property type="entry name" value="ACETYL-COENZYME A CARBOXYLASE CARBOXYL TRANSFERASE SUBUNIT ALPHA"/>
    <property type="match status" value="1"/>
</dbReference>
<reference evidence="4" key="1">
    <citation type="submission" date="2021-03" db="EMBL/GenBank/DDBJ databases">
        <authorList>
            <person name="Li Z."/>
            <person name="Yang C."/>
        </authorList>
    </citation>
    <scope>NUCLEOTIDE SEQUENCE</scope>
    <source>
        <strain evidence="4">Dzin_1.0</strain>
        <tissue evidence="4">Leaf</tissue>
    </source>
</reference>